<dbReference type="InterPro" id="IPR051283">
    <property type="entry name" value="Sec_Metabolite_Acyltrans"/>
</dbReference>
<dbReference type="GeneID" id="35435662"/>
<evidence type="ECO:0000313" key="2">
    <source>
        <dbReference type="EMBL" id="WPB04219.1"/>
    </source>
</evidence>
<proteinExistence type="predicted"/>
<reference evidence="2 3" key="1">
    <citation type="submission" date="2023-09" db="EMBL/GenBank/DDBJ databases">
        <title>Complete-Gapless Cercospora beticola genome.</title>
        <authorList>
            <person name="Wyatt N.A."/>
            <person name="Spanner R.E."/>
            <person name="Bolton M.D."/>
        </authorList>
    </citation>
    <scope>NUCLEOTIDE SEQUENCE [LARGE SCALE GENOMIC DNA]</scope>
    <source>
        <strain evidence="2">Cb09-40</strain>
    </source>
</reference>
<keyword evidence="1" id="KW-0808">Transferase</keyword>
<dbReference type="InterPro" id="IPR023213">
    <property type="entry name" value="CAT-like_dom_sf"/>
</dbReference>
<dbReference type="EMBL" id="CP134188">
    <property type="protein sequence ID" value="WPB04219.1"/>
    <property type="molecule type" value="Genomic_DNA"/>
</dbReference>
<sequence>MMAEFKVFPSEPVEKHTIKLSICDAYSPKVWVTQTHFWPLPDSSRAQRGYDILKEGLARTLAEIPALSGTIGRTSDDPRDLVVVVDDDAHVEFAWENLVGKAEIPSYAQLKEDGFPLTGLVALCSQPVALTPVHEGARMLTAKLNYLDGGMALSFGFNHLLADAATVAEVERIWSLHCADVSNGTQQKHKLQLPESTIRERLSKASSEAGPFDDEHWRVFPTTRSQLNLPRESVSKEAALTVLEETKKAHLASIKSELEETKWCMWKFSAEALGKLKNDASLPSGEQWISTMDALIGLFWSRLSFARQKSTEGHQESLMLFPINIRQRLEPRIETGYIGNAVDIVVSKCSLSELESDRGLVTAAQHVRKAVSGWKESKWAAWLNMAANLPEDEAICPNPLSLLDTHNMGFNDYSKSQSNVLSWGSELGVVDRTRYMKPASSLANCATAVIVHPRLADGGLEVAMTSTEHIKAALEKDKIFAQYASFVTTFT</sequence>
<organism evidence="2 3">
    <name type="scientific">Cercospora beticola</name>
    <name type="common">Sugarbeet leaf spot fungus</name>
    <dbReference type="NCBI Taxonomy" id="122368"/>
    <lineage>
        <taxon>Eukaryota</taxon>
        <taxon>Fungi</taxon>
        <taxon>Dikarya</taxon>
        <taxon>Ascomycota</taxon>
        <taxon>Pezizomycotina</taxon>
        <taxon>Dothideomycetes</taxon>
        <taxon>Dothideomycetidae</taxon>
        <taxon>Mycosphaerellales</taxon>
        <taxon>Mycosphaerellaceae</taxon>
        <taxon>Cercospora</taxon>
    </lineage>
</organism>
<evidence type="ECO:0000313" key="3">
    <source>
        <dbReference type="Proteomes" id="UP001302367"/>
    </source>
</evidence>
<keyword evidence="3" id="KW-1185">Reference proteome</keyword>
<dbReference type="Proteomes" id="UP001302367">
    <property type="component" value="Chromosome 5"/>
</dbReference>
<evidence type="ECO:0000256" key="1">
    <source>
        <dbReference type="ARBA" id="ARBA00022679"/>
    </source>
</evidence>
<name>A0ABZ0NXT6_CERBT</name>
<dbReference type="PANTHER" id="PTHR31896">
    <property type="entry name" value="FAMILY REGULATORY PROTEIN, PUTATIVE (AFU_ORTHOLOGUE AFUA_3G14730)-RELATED"/>
    <property type="match status" value="1"/>
</dbReference>
<gene>
    <name evidence="2" type="ORF">RHO25_008864</name>
</gene>
<dbReference type="Pfam" id="PF02458">
    <property type="entry name" value="Transferase"/>
    <property type="match status" value="1"/>
</dbReference>
<dbReference type="Gene3D" id="3.30.559.10">
    <property type="entry name" value="Chloramphenicol acetyltransferase-like domain"/>
    <property type="match status" value="2"/>
</dbReference>
<protein>
    <submittedName>
        <fullName evidence="2">Uncharacterized protein</fullName>
    </submittedName>
</protein>
<dbReference type="RefSeq" id="XP_065459184.1">
    <property type="nucleotide sequence ID" value="XM_065603112.1"/>
</dbReference>
<accession>A0ABZ0NXT6</accession>
<dbReference type="PANTHER" id="PTHR31896:SF64">
    <property type="entry name" value="TRICHOTHECENE 3-O-ACETYLTRANSFERASE"/>
    <property type="match status" value="1"/>
</dbReference>